<dbReference type="InterPro" id="IPR036264">
    <property type="entry name" value="Bact_exopeptidase_dim_dom"/>
</dbReference>
<dbReference type="Pfam" id="PF01546">
    <property type="entry name" value="Peptidase_M20"/>
    <property type="match status" value="1"/>
</dbReference>
<evidence type="ECO:0000256" key="1">
    <source>
        <dbReference type="ARBA" id="ARBA00001947"/>
    </source>
</evidence>
<gene>
    <name evidence="8" type="ORF">UFOPK3268_00762</name>
</gene>
<evidence type="ECO:0000256" key="4">
    <source>
        <dbReference type="ARBA" id="ARBA00022801"/>
    </source>
</evidence>
<keyword evidence="3" id="KW-0479">Metal-binding</keyword>
<evidence type="ECO:0000256" key="6">
    <source>
        <dbReference type="SAM" id="MobiDB-lite"/>
    </source>
</evidence>
<comment type="cofactor">
    <cofactor evidence="1">
        <name>Zn(2+)</name>
        <dbReference type="ChEBI" id="CHEBI:29105"/>
    </cofactor>
</comment>
<keyword evidence="4" id="KW-0378">Hydrolase</keyword>
<sequence>MSATRPAEGTPSPTPDGEDDRRRAESISLATDLIRVDSTNGNETAVTDLIAAYLESNGVEVEIVARDPARANLLARIAGTGGGPSLAFVGHSDVVPADPRDWTHPPFAGVLDDDGYLWGRGAVDMKNEVAARAAALASLARSGWRGRGDLLLLIVADEEDGSAEVGMNWLVNERPDIATDFALNEGGGLPFALRDGRLVVEVAVGEKGTCPIRVDAHGEAGHASMPTLGQNAVPLLGELLRRIGQGQAEPIDHPAVRSMLVALLGDDAVHRLGLREALREASALHPMWEHAIPAIAGTTMAPTILHGSLARNVMPARAAVEIDCRTLPGTTVEEVLAAVRLRLGDDVSYELSLAEPPVHGNASEAAGPLWEVIRDYVTDRLAAEPLPVLCTGFTDSVHLRREFATVAYGYSPFLSTPTDIVEAGFHNKDERIHVADIALASDFHVHAARKLLG</sequence>
<dbReference type="SUPFAM" id="SSF55031">
    <property type="entry name" value="Bacterial exopeptidase dimerisation domain"/>
    <property type="match status" value="1"/>
</dbReference>
<dbReference type="Gene3D" id="3.40.630.10">
    <property type="entry name" value="Zn peptidases"/>
    <property type="match status" value="1"/>
</dbReference>
<feature type="domain" description="Peptidase M20 dimerisation" evidence="7">
    <location>
        <begin position="204"/>
        <end position="344"/>
    </location>
</feature>
<dbReference type="InterPro" id="IPR011650">
    <property type="entry name" value="Peptidase_M20_dimer"/>
</dbReference>
<dbReference type="Gene3D" id="3.30.70.360">
    <property type="match status" value="1"/>
</dbReference>
<dbReference type="PANTHER" id="PTHR43808">
    <property type="entry name" value="ACETYLORNITHINE DEACETYLASE"/>
    <property type="match status" value="1"/>
</dbReference>
<keyword evidence="5" id="KW-0862">Zinc</keyword>
<dbReference type="Pfam" id="PF07687">
    <property type="entry name" value="M20_dimer"/>
    <property type="match status" value="1"/>
</dbReference>
<dbReference type="Gene3D" id="1.10.150.900">
    <property type="match status" value="1"/>
</dbReference>
<dbReference type="EMBL" id="CAFBIZ010000081">
    <property type="protein sequence ID" value="CAB4849342.1"/>
    <property type="molecule type" value="Genomic_DNA"/>
</dbReference>
<accession>A0A6J7BUD1</accession>
<protein>
    <submittedName>
        <fullName evidence="8">Unannotated protein</fullName>
    </submittedName>
</protein>
<dbReference type="PROSITE" id="PS00758">
    <property type="entry name" value="ARGE_DAPE_CPG2_1"/>
    <property type="match status" value="1"/>
</dbReference>
<name>A0A6J7BUD1_9ZZZZ</name>
<reference evidence="8" key="1">
    <citation type="submission" date="2020-05" db="EMBL/GenBank/DDBJ databases">
        <authorList>
            <person name="Chiriac C."/>
            <person name="Salcher M."/>
            <person name="Ghai R."/>
            <person name="Kavagutti S V."/>
        </authorList>
    </citation>
    <scope>NUCLEOTIDE SEQUENCE</scope>
</reference>
<feature type="region of interest" description="Disordered" evidence="6">
    <location>
        <begin position="1"/>
        <end position="23"/>
    </location>
</feature>
<evidence type="ECO:0000256" key="3">
    <source>
        <dbReference type="ARBA" id="ARBA00022723"/>
    </source>
</evidence>
<dbReference type="SUPFAM" id="SSF53187">
    <property type="entry name" value="Zn-dependent exopeptidases"/>
    <property type="match status" value="1"/>
</dbReference>
<evidence type="ECO:0000256" key="5">
    <source>
        <dbReference type="ARBA" id="ARBA00022833"/>
    </source>
</evidence>
<dbReference type="GO" id="GO:0016787">
    <property type="term" value="F:hydrolase activity"/>
    <property type="evidence" value="ECO:0007669"/>
    <property type="project" value="UniProtKB-KW"/>
</dbReference>
<dbReference type="PANTHER" id="PTHR43808:SF8">
    <property type="entry name" value="PEPTIDASE M20 DIMERISATION DOMAIN-CONTAINING PROTEIN"/>
    <property type="match status" value="1"/>
</dbReference>
<comment type="similarity">
    <text evidence="2">Belongs to the peptidase M20A family.</text>
</comment>
<dbReference type="GO" id="GO:0046872">
    <property type="term" value="F:metal ion binding"/>
    <property type="evidence" value="ECO:0007669"/>
    <property type="project" value="UniProtKB-KW"/>
</dbReference>
<dbReference type="InterPro" id="IPR002933">
    <property type="entry name" value="Peptidase_M20"/>
</dbReference>
<organism evidence="8">
    <name type="scientific">freshwater metagenome</name>
    <dbReference type="NCBI Taxonomy" id="449393"/>
    <lineage>
        <taxon>unclassified sequences</taxon>
        <taxon>metagenomes</taxon>
        <taxon>ecological metagenomes</taxon>
    </lineage>
</organism>
<proteinExistence type="inferred from homology"/>
<dbReference type="AlphaFoldDB" id="A0A6J7BUD1"/>
<evidence type="ECO:0000256" key="2">
    <source>
        <dbReference type="ARBA" id="ARBA00006247"/>
    </source>
</evidence>
<evidence type="ECO:0000259" key="7">
    <source>
        <dbReference type="Pfam" id="PF07687"/>
    </source>
</evidence>
<dbReference type="InterPro" id="IPR001261">
    <property type="entry name" value="ArgE/DapE_CS"/>
</dbReference>
<dbReference type="InterPro" id="IPR050072">
    <property type="entry name" value="Peptidase_M20A"/>
</dbReference>
<evidence type="ECO:0000313" key="8">
    <source>
        <dbReference type="EMBL" id="CAB4849342.1"/>
    </source>
</evidence>